<feature type="repeat" description="TPR" evidence="3">
    <location>
        <begin position="509"/>
        <end position="542"/>
    </location>
</feature>
<dbReference type="PANTHER" id="PTHR44943">
    <property type="entry name" value="CELLULOSE SYNTHASE OPERON PROTEIN C"/>
    <property type="match status" value="1"/>
</dbReference>
<keyword evidence="1" id="KW-0677">Repeat</keyword>
<evidence type="ECO:0000256" key="3">
    <source>
        <dbReference type="PROSITE-ProRule" id="PRU00339"/>
    </source>
</evidence>
<dbReference type="Gene3D" id="1.25.40.10">
    <property type="entry name" value="Tetratricopeptide repeat domain"/>
    <property type="match status" value="4"/>
</dbReference>
<dbReference type="Gene3D" id="2.40.160.60">
    <property type="entry name" value="Outer membrane protein transport protein (OMPP1/FadL/TodX)"/>
    <property type="match status" value="1"/>
</dbReference>
<dbReference type="PROSITE" id="PS50005">
    <property type="entry name" value="TPR"/>
    <property type="match status" value="5"/>
</dbReference>
<dbReference type="InterPro" id="IPR011990">
    <property type="entry name" value="TPR-like_helical_dom_sf"/>
</dbReference>
<feature type="repeat" description="TPR" evidence="3">
    <location>
        <begin position="407"/>
        <end position="440"/>
    </location>
</feature>
<accession>A0A9C9K0F3</accession>
<evidence type="ECO:0000256" key="2">
    <source>
        <dbReference type="ARBA" id="ARBA00022803"/>
    </source>
</evidence>
<dbReference type="SUPFAM" id="SSF48452">
    <property type="entry name" value="TPR-like"/>
    <property type="match status" value="1"/>
</dbReference>
<feature type="repeat" description="TPR" evidence="3">
    <location>
        <begin position="352"/>
        <end position="385"/>
    </location>
</feature>
<dbReference type="InterPro" id="IPR019734">
    <property type="entry name" value="TPR_rpt"/>
</dbReference>
<name>A0A9C9K0F3_UNCW3</name>
<reference evidence="4" key="1">
    <citation type="journal article" date="2020" name="mSystems">
        <title>Genome- and Community-Level Interaction Insights into Carbon Utilization and Element Cycling Functions of Hydrothermarchaeota in Hydrothermal Sediment.</title>
        <authorList>
            <person name="Zhou Z."/>
            <person name="Liu Y."/>
            <person name="Xu W."/>
            <person name="Pan J."/>
            <person name="Luo Z.H."/>
            <person name="Li M."/>
        </authorList>
    </citation>
    <scope>NUCLEOTIDE SEQUENCE</scope>
    <source>
        <strain evidence="4">HyVt-388</strain>
    </source>
</reference>
<dbReference type="InterPro" id="IPR013105">
    <property type="entry name" value="TPR_2"/>
</dbReference>
<keyword evidence="2 3" id="KW-0802">TPR repeat</keyword>
<evidence type="ECO:0000256" key="1">
    <source>
        <dbReference type="ARBA" id="ARBA00022737"/>
    </source>
</evidence>
<feature type="repeat" description="TPR" evidence="3">
    <location>
        <begin position="300"/>
        <end position="333"/>
    </location>
</feature>
<dbReference type="EMBL" id="DRIG01000083">
    <property type="protein sequence ID" value="HEC78987.1"/>
    <property type="molecule type" value="Genomic_DNA"/>
</dbReference>
<dbReference type="PANTHER" id="PTHR44943:SF8">
    <property type="entry name" value="TPR REPEAT-CONTAINING PROTEIN MJ0263"/>
    <property type="match status" value="1"/>
</dbReference>
<dbReference type="Proteomes" id="UP000885826">
    <property type="component" value="Unassembled WGS sequence"/>
</dbReference>
<sequence>MMAILLSVIIFSQSSGGFEFLRIGAGSRSTAVGDAYTALADDPFGVFYNPAGICKIGSPYFSSFYGRWFMNTTLGGMTGALPVGKESAVGFALKGLYTDRIERRSEEDPWNYSYYNAYFLTPSIDYARRFGNLGVGLGLNGIAAKIESSSGYSLFLNSGVIYYSGRFNLGLSFLNVGLKTLNTALPVSIRTGLCLKPMEKVNLVFDFIKPLKDDFTYSYGIEFSPLSQFTLRLGCNNEVFTSNFFKKISGGFGITVGNLLIEYAAVSRGIFGLTHLFTLSYHIVPSKPAEQRFVKERLTSETYLQQGIDYYNQGKYDEALTAWDLALIWQPDNQEAIDWTNRLQRELKARNIKFFLDDGRAEFNQGNYLDAIFYFEKVLDLAPGQKEADSLKSEAERRIKEGISSQIKEKTDQGLLAYKKGDYLDAVKFWTEVLKIEPQNSTIKKYIEDANQKMVKEIKDALKKINIYLSRGELKRARRLVEKMLQKYPKQENLTKQKIFVDQKITDKINSHLTKGRNLYNAKDYSKAEKEFQKVLEYDAKNAQALLYLDKIRKELSIGKKEEAERYYLLGIGAYTKNDFALAIEYWQKVLEIDPAYPNAEKNLKRAQLKLRELNR</sequence>
<feature type="repeat" description="TPR" evidence="3">
    <location>
        <begin position="564"/>
        <end position="597"/>
    </location>
</feature>
<organism evidence="4 5">
    <name type="scientific">candidate division WOR-3 bacterium</name>
    <dbReference type="NCBI Taxonomy" id="2052148"/>
    <lineage>
        <taxon>Bacteria</taxon>
        <taxon>Bacteria division WOR-3</taxon>
    </lineage>
</organism>
<gene>
    <name evidence="4" type="ORF">ENI34_07600</name>
</gene>
<dbReference type="Pfam" id="PF13181">
    <property type="entry name" value="TPR_8"/>
    <property type="match status" value="2"/>
</dbReference>
<protein>
    <submittedName>
        <fullName evidence="4">Tetratricopeptide repeat protein</fullName>
    </submittedName>
</protein>
<evidence type="ECO:0000313" key="5">
    <source>
        <dbReference type="Proteomes" id="UP000885826"/>
    </source>
</evidence>
<dbReference type="InterPro" id="IPR051685">
    <property type="entry name" value="Ycf3/AcsC/BcsC/TPR_MFPF"/>
</dbReference>
<comment type="caution">
    <text evidence="4">The sequence shown here is derived from an EMBL/GenBank/DDBJ whole genome shotgun (WGS) entry which is preliminary data.</text>
</comment>
<dbReference type="Pfam" id="PF07719">
    <property type="entry name" value="TPR_2"/>
    <property type="match status" value="2"/>
</dbReference>
<dbReference type="SMART" id="SM00028">
    <property type="entry name" value="TPR"/>
    <property type="match status" value="5"/>
</dbReference>
<evidence type="ECO:0000313" key="4">
    <source>
        <dbReference type="EMBL" id="HEC78987.1"/>
    </source>
</evidence>
<proteinExistence type="predicted"/>
<dbReference type="AlphaFoldDB" id="A0A9C9K0F3"/>